<reference evidence="2" key="1">
    <citation type="submission" date="2016-06" db="EMBL/GenBank/DDBJ databases">
        <title>Parallel loss of symbiosis genes in relatives of nitrogen-fixing non-legume Parasponia.</title>
        <authorList>
            <person name="Van Velzen R."/>
            <person name="Holmer R."/>
            <person name="Bu F."/>
            <person name="Rutten L."/>
            <person name="Van Zeijl A."/>
            <person name="Liu W."/>
            <person name="Santuari L."/>
            <person name="Cao Q."/>
            <person name="Sharma T."/>
            <person name="Shen D."/>
            <person name="Roswanjaya Y."/>
            <person name="Wardhani T."/>
            <person name="Kalhor M.S."/>
            <person name="Jansen J."/>
            <person name="Van den Hoogen J."/>
            <person name="Gungor B."/>
            <person name="Hartog M."/>
            <person name="Hontelez J."/>
            <person name="Verver J."/>
            <person name="Yang W.-C."/>
            <person name="Schijlen E."/>
            <person name="Repin R."/>
            <person name="Schilthuizen M."/>
            <person name="Schranz E."/>
            <person name="Heidstra R."/>
            <person name="Miyata K."/>
            <person name="Fedorova E."/>
            <person name="Kohlen W."/>
            <person name="Bisseling T."/>
            <person name="Smit S."/>
            <person name="Geurts R."/>
        </authorList>
    </citation>
    <scope>NUCLEOTIDE SEQUENCE [LARGE SCALE GENOMIC DNA]</scope>
    <source>
        <strain evidence="2">cv. RG33-2</strain>
    </source>
</reference>
<gene>
    <name evidence="1" type="ORF">TorRG33x02_159270</name>
</gene>
<dbReference type="Proteomes" id="UP000237000">
    <property type="component" value="Unassembled WGS sequence"/>
</dbReference>
<sequence length="78" mass="8819">MFDAYNGSTWCPMAPVYIFTFYHIQKASDKVVKPLVTKILDHNGSSYEEKNWRRKFLSQMSGIHTSSPAITSIADSSS</sequence>
<accession>A0A2P5ES10</accession>
<dbReference type="OrthoDB" id="10465042at2759"/>
<comment type="caution">
    <text evidence="1">The sequence shown here is derived from an EMBL/GenBank/DDBJ whole genome shotgun (WGS) entry which is preliminary data.</text>
</comment>
<proteinExistence type="predicted"/>
<evidence type="ECO:0000313" key="1">
    <source>
        <dbReference type="EMBL" id="PON88340.1"/>
    </source>
</evidence>
<name>A0A2P5ES10_TREOI</name>
<keyword evidence="2" id="KW-1185">Reference proteome</keyword>
<dbReference type="InParanoid" id="A0A2P5ES10"/>
<protein>
    <submittedName>
        <fullName evidence="1">Uncharacterized protein</fullName>
    </submittedName>
</protein>
<evidence type="ECO:0000313" key="2">
    <source>
        <dbReference type="Proteomes" id="UP000237000"/>
    </source>
</evidence>
<organism evidence="1 2">
    <name type="scientific">Trema orientale</name>
    <name type="common">Charcoal tree</name>
    <name type="synonym">Celtis orientalis</name>
    <dbReference type="NCBI Taxonomy" id="63057"/>
    <lineage>
        <taxon>Eukaryota</taxon>
        <taxon>Viridiplantae</taxon>
        <taxon>Streptophyta</taxon>
        <taxon>Embryophyta</taxon>
        <taxon>Tracheophyta</taxon>
        <taxon>Spermatophyta</taxon>
        <taxon>Magnoliopsida</taxon>
        <taxon>eudicotyledons</taxon>
        <taxon>Gunneridae</taxon>
        <taxon>Pentapetalae</taxon>
        <taxon>rosids</taxon>
        <taxon>fabids</taxon>
        <taxon>Rosales</taxon>
        <taxon>Cannabaceae</taxon>
        <taxon>Trema</taxon>
    </lineage>
</organism>
<dbReference type="EMBL" id="JXTC01000107">
    <property type="protein sequence ID" value="PON88340.1"/>
    <property type="molecule type" value="Genomic_DNA"/>
</dbReference>
<dbReference type="AlphaFoldDB" id="A0A2P5ES10"/>